<evidence type="ECO:0000256" key="5">
    <source>
        <dbReference type="ARBA" id="ARBA00022475"/>
    </source>
</evidence>
<feature type="transmembrane region" description="Helical" evidence="11">
    <location>
        <begin position="101"/>
        <end position="123"/>
    </location>
</feature>
<evidence type="ECO:0000256" key="6">
    <source>
        <dbReference type="ARBA" id="ARBA00022519"/>
    </source>
</evidence>
<feature type="transmembrane region" description="Helical" evidence="11">
    <location>
        <begin position="395"/>
        <end position="413"/>
    </location>
</feature>
<dbReference type="SUPFAM" id="SSF103473">
    <property type="entry name" value="MFS general substrate transporter"/>
    <property type="match status" value="1"/>
</dbReference>
<evidence type="ECO:0000313" key="13">
    <source>
        <dbReference type="Proteomes" id="UP001524569"/>
    </source>
</evidence>
<dbReference type="Proteomes" id="UP001524569">
    <property type="component" value="Unassembled WGS sequence"/>
</dbReference>
<evidence type="ECO:0000256" key="2">
    <source>
        <dbReference type="ARBA" id="ARBA00004429"/>
    </source>
</evidence>
<accession>A0ABT1UCQ9</accession>
<protein>
    <submittedName>
        <fullName evidence="12">Sugar MFS transporter</fullName>
    </submittedName>
</protein>
<evidence type="ECO:0000256" key="7">
    <source>
        <dbReference type="ARBA" id="ARBA00022597"/>
    </source>
</evidence>
<feature type="transmembrane region" description="Helical" evidence="11">
    <location>
        <begin position="12"/>
        <end position="36"/>
    </location>
</feature>
<keyword evidence="7" id="KW-0762">Sugar transport</keyword>
<comment type="function">
    <text evidence="1">Intake of glucose and galactose.</text>
</comment>
<keyword evidence="6" id="KW-0997">Cell inner membrane</keyword>
<dbReference type="PANTHER" id="PTHR43702:SF3">
    <property type="entry name" value="PROTEIN TSGA"/>
    <property type="match status" value="1"/>
</dbReference>
<proteinExistence type="inferred from homology"/>
<feature type="transmembrane region" description="Helical" evidence="11">
    <location>
        <begin position="48"/>
        <end position="69"/>
    </location>
</feature>
<comment type="caution">
    <text evidence="12">The sequence shown here is derived from an EMBL/GenBank/DDBJ whole genome shotgun (WGS) entry which is preliminary data.</text>
</comment>
<dbReference type="Gene3D" id="1.20.1250.20">
    <property type="entry name" value="MFS general substrate transporter like domains"/>
    <property type="match status" value="2"/>
</dbReference>
<feature type="transmembrane region" description="Helical" evidence="11">
    <location>
        <begin position="312"/>
        <end position="330"/>
    </location>
</feature>
<dbReference type="InterPro" id="IPR005964">
    <property type="entry name" value="Glc/Gal_transptr_bac"/>
</dbReference>
<evidence type="ECO:0000256" key="3">
    <source>
        <dbReference type="ARBA" id="ARBA00009120"/>
    </source>
</evidence>
<feature type="transmembrane region" description="Helical" evidence="11">
    <location>
        <begin position="144"/>
        <end position="166"/>
    </location>
</feature>
<dbReference type="InterPro" id="IPR050375">
    <property type="entry name" value="MFS_TsgA-like"/>
</dbReference>
<feature type="transmembrane region" description="Helical" evidence="11">
    <location>
        <begin position="195"/>
        <end position="212"/>
    </location>
</feature>
<dbReference type="PANTHER" id="PTHR43702">
    <property type="entry name" value="L-FUCOSE-PROTON SYMPORTER"/>
    <property type="match status" value="1"/>
</dbReference>
<dbReference type="EMBL" id="JANIBM010000002">
    <property type="protein sequence ID" value="MCQ8180009.1"/>
    <property type="molecule type" value="Genomic_DNA"/>
</dbReference>
<keyword evidence="9 11" id="KW-1133">Transmembrane helix</keyword>
<evidence type="ECO:0000256" key="9">
    <source>
        <dbReference type="ARBA" id="ARBA00022989"/>
    </source>
</evidence>
<evidence type="ECO:0000256" key="11">
    <source>
        <dbReference type="SAM" id="Phobius"/>
    </source>
</evidence>
<dbReference type="InterPro" id="IPR036259">
    <property type="entry name" value="MFS_trans_sf"/>
</dbReference>
<feature type="transmembrane region" description="Helical" evidence="11">
    <location>
        <begin position="76"/>
        <end position="95"/>
    </location>
</feature>
<dbReference type="RefSeq" id="WP_256609386.1">
    <property type="nucleotide sequence ID" value="NZ_JANIBM010000002.1"/>
</dbReference>
<organism evidence="12 13">
    <name type="scientific">Methylomonas aurea</name>
    <dbReference type="NCBI Taxonomy" id="2952224"/>
    <lineage>
        <taxon>Bacteria</taxon>
        <taxon>Pseudomonadati</taxon>
        <taxon>Pseudomonadota</taxon>
        <taxon>Gammaproteobacteria</taxon>
        <taxon>Methylococcales</taxon>
        <taxon>Methylococcaceae</taxon>
        <taxon>Methylomonas</taxon>
    </lineage>
</organism>
<feature type="transmembrane region" description="Helical" evidence="11">
    <location>
        <begin position="243"/>
        <end position="266"/>
    </location>
</feature>
<dbReference type="Pfam" id="PF07690">
    <property type="entry name" value="MFS_1"/>
    <property type="match status" value="1"/>
</dbReference>
<feature type="transmembrane region" description="Helical" evidence="11">
    <location>
        <begin position="336"/>
        <end position="358"/>
    </location>
</feature>
<dbReference type="CDD" id="cd17394">
    <property type="entry name" value="MFS_FucP_like"/>
    <property type="match status" value="1"/>
</dbReference>
<keyword evidence="10 11" id="KW-0472">Membrane</keyword>
<evidence type="ECO:0000256" key="8">
    <source>
        <dbReference type="ARBA" id="ARBA00022692"/>
    </source>
</evidence>
<keyword evidence="8 11" id="KW-0812">Transmembrane</keyword>
<comment type="similarity">
    <text evidence="3">Belongs to the major facilitator superfamily. FHS transporter (TC 2.A.1.7) family.</text>
</comment>
<dbReference type="InterPro" id="IPR011701">
    <property type="entry name" value="MFS"/>
</dbReference>
<keyword evidence="5" id="KW-1003">Cell membrane</keyword>
<evidence type="ECO:0000256" key="4">
    <source>
        <dbReference type="ARBA" id="ARBA00022448"/>
    </source>
</evidence>
<comment type="subcellular location">
    <subcellularLocation>
        <location evidence="2">Cell inner membrane</location>
        <topology evidence="2">Multi-pass membrane protein</topology>
    </subcellularLocation>
</comment>
<keyword evidence="4" id="KW-0813">Transport</keyword>
<sequence length="425" mass="44515">MADQHNKYTGALAVLTSLFFIWGFLTSLNDILIPHLKAVFTLNYTQAMLVQFCFFAAYFVMSVPCGFLVDRVGYKPGIIVGLAVAGGGCLMFYPAAGLHSYPLFLTAFFVLASGITLLQVAANPYVTVLGNPDTAASRLTLTQAFNSLGTTIGPYFGSLLILATAVKTSDELALLNAEQLSVYQAAEAAAVQQPYLWLAAVLFGLAAVFAFLKLPTVTATAAAASPGAMPEPQAAASAWQFPLLVLGALAIFVYVGGEVAIGSFLVNFLGQPHIAGIAEQDAGKLVSFYWGGAMVGRFIGAVAMRKVHPGKALIFNALCAAGLVGLAMFAGGRVAAVAILAVGLCNSIMFPTIFSLALTGLGPHTGQGSGILCSAIVGGALIPLLQGLFADRIGIQHAFFVPLLCYLYIAYYGSRCARQVRLKID</sequence>
<evidence type="ECO:0000256" key="10">
    <source>
        <dbReference type="ARBA" id="ARBA00023136"/>
    </source>
</evidence>
<feature type="transmembrane region" description="Helical" evidence="11">
    <location>
        <begin position="370"/>
        <end position="389"/>
    </location>
</feature>
<feature type="transmembrane region" description="Helical" evidence="11">
    <location>
        <begin position="286"/>
        <end position="305"/>
    </location>
</feature>
<dbReference type="NCBIfam" id="TIGR01272">
    <property type="entry name" value="gluP"/>
    <property type="match status" value="1"/>
</dbReference>
<name>A0ABT1UCQ9_9GAMM</name>
<keyword evidence="13" id="KW-1185">Reference proteome</keyword>
<gene>
    <name evidence="12" type="ORF">NP603_02705</name>
</gene>
<reference evidence="12 13" key="1">
    <citation type="submission" date="2022-07" db="EMBL/GenBank/DDBJ databases">
        <title>Methylomonas rivi sp. nov., Methylomonas rosea sp. nov., Methylomonas aureus sp. nov. and Methylomonas subterranea sp. nov., four novel methanotrophs isolated from a freshwater creek and the deep terrestrial subsurface.</title>
        <authorList>
            <person name="Abin C."/>
            <person name="Sankaranarayanan K."/>
            <person name="Garner C."/>
            <person name="Sindelar R."/>
            <person name="Kotary K."/>
            <person name="Garner R."/>
            <person name="Barclay S."/>
            <person name="Lawson P."/>
            <person name="Krumholz L."/>
        </authorList>
    </citation>
    <scope>NUCLEOTIDE SEQUENCE [LARGE SCALE GENOMIC DNA]</scope>
    <source>
        <strain evidence="12 13">SURF-1</strain>
    </source>
</reference>
<evidence type="ECO:0000313" key="12">
    <source>
        <dbReference type="EMBL" id="MCQ8180009.1"/>
    </source>
</evidence>
<evidence type="ECO:0000256" key="1">
    <source>
        <dbReference type="ARBA" id="ARBA00003321"/>
    </source>
</evidence>